<dbReference type="InterPro" id="IPR013320">
    <property type="entry name" value="ConA-like_dom_sf"/>
</dbReference>
<organism evidence="8 9">
    <name type="scientific">Candidatus Anaerobiospirillum pullicola</name>
    <dbReference type="NCBI Taxonomy" id="2838451"/>
    <lineage>
        <taxon>Bacteria</taxon>
        <taxon>Pseudomonadati</taxon>
        <taxon>Pseudomonadota</taxon>
        <taxon>Gammaproteobacteria</taxon>
        <taxon>Aeromonadales</taxon>
        <taxon>Succinivibrionaceae</taxon>
        <taxon>Anaerobiospirillum</taxon>
    </lineage>
</organism>
<dbReference type="Proteomes" id="UP000733611">
    <property type="component" value="Unassembled WGS sequence"/>
</dbReference>
<evidence type="ECO:0000313" key="9">
    <source>
        <dbReference type="Proteomes" id="UP000733611"/>
    </source>
</evidence>
<evidence type="ECO:0000256" key="5">
    <source>
        <dbReference type="PIRSR" id="PIRSR606710-2"/>
    </source>
</evidence>
<reference evidence="8" key="2">
    <citation type="submission" date="2021-04" db="EMBL/GenBank/DDBJ databases">
        <authorList>
            <person name="Gilroy R."/>
        </authorList>
    </citation>
    <scope>NUCLEOTIDE SEQUENCE</scope>
    <source>
        <strain evidence="8">378</strain>
    </source>
</reference>
<dbReference type="AlphaFoldDB" id="A0A948TEK4"/>
<protein>
    <submittedName>
        <fullName evidence="8">Glycoside hydrolase family 43 protein</fullName>
    </submittedName>
</protein>
<evidence type="ECO:0000256" key="4">
    <source>
        <dbReference type="PIRSR" id="PIRSR606710-1"/>
    </source>
</evidence>
<dbReference type="Gene3D" id="2.60.120.200">
    <property type="match status" value="1"/>
</dbReference>
<keyword evidence="2 6" id="KW-0378">Hydrolase</keyword>
<dbReference type="Pfam" id="PF17851">
    <property type="entry name" value="GH43_C2"/>
    <property type="match status" value="1"/>
</dbReference>
<reference evidence="8" key="1">
    <citation type="journal article" date="2021" name="PeerJ">
        <title>Extensive microbial diversity within the chicken gut microbiome revealed by metagenomics and culture.</title>
        <authorList>
            <person name="Gilroy R."/>
            <person name="Ravi A."/>
            <person name="Getino M."/>
            <person name="Pursley I."/>
            <person name="Horton D.L."/>
            <person name="Alikhan N.F."/>
            <person name="Baker D."/>
            <person name="Gharbi K."/>
            <person name="Hall N."/>
            <person name="Watson M."/>
            <person name="Adriaenssens E.M."/>
            <person name="Foster-Nyarko E."/>
            <person name="Jarju S."/>
            <person name="Secka A."/>
            <person name="Antonio M."/>
            <person name="Oren A."/>
            <person name="Chaudhuri R.R."/>
            <person name="La Ragione R."/>
            <person name="Hildebrand F."/>
            <person name="Pallen M.J."/>
        </authorList>
    </citation>
    <scope>NUCLEOTIDE SEQUENCE</scope>
    <source>
        <strain evidence="8">378</strain>
    </source>
</reference>
<dbReference type="InterPro" id="IPR006710">
    <property type="entry name" value="Glyco_hydro_43"/>
</dbReference>
<sequence>MKITNPILPGYNPDPSIVRVGDDYYIATSTFEWFPGVRIHHSRDLKNWELVSLPLNTTKHLDMTGEGDGAGIWAPCLSYHDGKFYLIFTDMKTEDSSAFRDCHNYLTTATDIRGPWSEPIFLNSSGFDPSLFHDDDGRKYFVNQLWDHRVGHHWAYGIVMQEFSEAEGKLIGKPQIIWKGSPVGMTEGPHLYKKDGYYYLMCAEGGTDYHHSEIIARSRDIWGPYECDPEGAFLTAFYSPTNPLQKCGHASLVETQNHEWYLAHLMGRPLELGRRPIFDLNLYGCCPLGRETSLQKIEWVDGWPRVVGGKQGALEIEGPNLPECPVKPTWPGRDDFDSPDLNINYQWLRVPLSEKVATLKERPGFLRLYGHESLASRYTQALVARRWQSFNFDAETAVEFNPDTFQQLAGLTCFYNHDNFTFIFVSWDEEKGRCIDVIGRTIREYYAPLENNVIPVPADVKTVFFKVEVRHDYYQYLYSFDGKSFTAIDYKFKSAHLSDDHVERNGGRAFFTGAFVGITCIDMSGVHKSADFDYLSYKDI</sequence>
<keyword evidence="3 6" id="KW-0326">Glycosidase</keyword>
<gene>
    <name evidence="8" type="ORF">H9847_00465</name>
</gene>
<comment type="caution">
    <text evidence="8">The sequence shown here is derived from an EMBL/GenBank/DDBJ whole genome shotgun (WGS) entry which is preliminary data.</text>
</comment>
<dbReference type="Gene3D" id="2.115.10.20">
    <property type="entry name" value="Glycosyl hydrolase domain, family 43"/>
    <property type="match status" value="1"/>
</dbReference>
<feature type="domain" description="Beta-xylosidase C-terminal Concanavalin A-like" evidence="7">
    <location>
        <begin position="333"/>
        <end position="538"/>
    </location>
</feature>
<evidence type="ECO:0000313" key="8">
    <source>
        <dbReference type="EMBL" id="MBU3843338.1"/>
    </source>
</evidence>
<feature type="site" description="Important for catalytic activity, responsible for pKa modulation of the active site Glu and correct orientation of both the proton donor and substrate" evidence="5">
    <location>
        <position position="128"/>
    </location>
</feature>
<dbReference type="CDD" id="cd09000">
    <property type="entry name" value="GH43_SXA-like"/>
    <property type="match status" value="1"/>
</dbReference>
<comment type="similarity">
    <text evidence="1 6">Belongs to the glycosyl hydrolase 43 family.</text>
</comment>
<accession>A0A948TEK4</accession>
<evidence type="ECO:0000259" key="7">
    <source>
        <dbReference type="Pfam" id="PF17851"/>
    </source>
</evidence>
<proteinExistence type="inferred from homology"/>
<evidence type="ECO:0000256" key="6">
    <source>
        <dbReference type="RuleBase" id="RU361187"/>
    </source>
</evidence>
<dbReference type="GO" id="GO:0005975">
    <property type="term" value="P:carbohydrate metabolic process"/>
    <property type="evidence" value="ECO:0007669"/>
    <property type="project" value="InterPro"/>
</dbReference>
<dbReference type="GO" id="GO:0004553">
    <property type="term" value="F:hydrolase activity, hydrolyzing O-glycosyl compounds"/>
    <property type="evidence" value="ECO:0007669"/>
    <property type="project" value="InterPro"/>
</dbReference>
<evidence type="ECO:0000256" key="3">
    <source>
        <dbReference type="ARBA" id="ARBA00023295"/>
    </source>
</evidence>
<dbReference type="InterPro" id="IPR023296">
    <property type="entry name" value="Glyco_hydro_beta-prop_sf"/>
</dbReference>
<dbReference type="InterPro" id="IPR041542">
    <property type="entry name" value="GH43_C2"/>
</dbReference>
<name>A0A948TEK4_9GAMM</name>
<feature type="active site" description="Proton acceptor" evidence="4">
    <location>
        <position position="14"/>
    </location>
</feature>
<dbReference type="SUPFAM" id="SSF49899">
    <property type="entry name" value="Concanavalin A-like lectins/glucanases"/>
    <property type="match status" value="1"/>
</dbReference>
<evidence type="ECO:0000256" key="1">
    <source>
        <dbReference type="ARBA" id="ARBA00009865"/>
    </source>
</evidence>
<dbReference type="PANTHER" id="PTHR42812:SF12">
    <property type="entry name" value="BETA-XYLOSIDASE-RELATED"/>
    <property type="match status" value="1"/>
</dbReference>
<dbReference type="Pfam" id="PF04616">
    <property type="entry name" value="Glyco_hydro_43"/>
    <property type="match status" value="1"/>
</dbReference>
<feature type="active site" description="Proton donor" evidence="4">
    <location>
        <position position="187"/>
    </location>
</feature>
<dbReference type="InterPro" id="IPR051795">
    <property type="entry name" value="Glycosyl_Hydrlase_43"/>
</dbReference>
<dbReference type="SUPFAM" id="SSF75005">
    <property type="entry name" value="Arabinanase/levansucrase/invertase"/>
    <property type="match status" value="1"/>
</dbReference>
<dbReference type="PANTHER" id="PTHR42812">
    <property type="entry name" value="BETA-XYLOSIDASE"/>
    <property type="match status" value="1"/>
</dbReference>
<dbReference type="EMBL" id="JAHLFE010000011">
    <property type="protein sequence ID" value="MBU3843338.1"/>
    <property type="molecule type" value="Genomic_DNA"/>
</dbReference>
<evidence type="ECO:0000256" key="2">
    <source>
        <dbReference type="ARBA" id="ARBA00022801"/>
    </source>
</evidence>